<dbReference type="GO" id="GO:0008237">
    <property type="term" value="F:metallopeptidase activity"/>
    <property type="evidence" value="ECO:0007669"/>
    <property type="project" value="InterPro"/>
</dbReference>
<dbReference type="Pfam" id="PF19289">
    <property type="entry name" value="PmbA_TldD_3rd"/>
    <property type="match status" value="1"/>
</dbReference>
<dbReference type="InterPro" id="IPR045569">
    <property type="entry name" value="Metalloprtase-TldD/E_C"/>
</dbReference>
<dbReference type="InterPro" id="IPR036059">
    <property type="entry name" value="TldD/PmbA_sf"/>
</dbReference>
<gene>
    <name evidence="2" type="ORF">GM50_9970</name>
</gene>
<dbReference type="PANTHER" id="PTHR43666:SF1">
    <property type="entry name" value="CONSERVED PROTEIN"/>
    <property type="match status" value="1"/>
</dbReference>
<dbReference type="PANTHER" id="PTHR43666">
    <property type="entry name" value="TLDD PROTEIN"/>
    <property type="match status" value="1"/>
</dbReference>
<proteinExistence type="predicted"/>
<evidence type="ECO:0000313" key="2">
    <source>
        <dbReference type="EMBL" id="KGA17987.1"/>
    </source>
</evidence>
<feature type="domain" description="Metalloprotease TldD/E C-terminal" evidence="1">
    <location>
        <begin position="222"/>
        <end position="454"/>
    </location>
</feature>
<dbReference type="EMBL" id="JNSK01000032">
    <property type="protein sequence ID" value="KGA17987.1"/>
    <property type="molecule type" value="Genomic_DNA"/>
</dbReference>
<dbReference type="SUPFAM" id="SSF111283">
    <property type="entry name" value="Putative modulator of DNA gyrase, PmbA/TldD"/>
    <property type="match status" value="1"/>
</dbReference>
<dbReference type="AlphaFoldDB" id="A0A094Q3R1"/>
<protein>
    <recommendedName>
        <fullName evidence="1">Metalloprotease TldD/E C-terminal domain-containing protein</fullName>
    </recommendedName>
</protein>
<evidence type="ECO:0000259" key="1">
    <source>
        <dbReference type="Pfam" id="PF19289"/>
    </source>
</evidence>
<accession>A0A094Q3R1</accession>
<name>A0A094Q3R1_9ZZZZ</name>
<dbReference type="GO" id="GO:0006508">
    <property type="term" value="P:proteolysis"/>
    <property type="evidence" value="ECO:0007669"/>
    <property type="project" value="InterPro"/>
</dbReference>
<sequence length="460" mass="49688">MISAQDLIEKITSAATCDDCIVVVRDKTQANLRWAGSTLTTNGVIQERTVTVIAFVAVTGGMASGGVTRTDVSLADVPKLLEDAIATAKAAGPAEDYAPLATNVAIGNWAAEHVPTGPEVFSTFAPALGDMFTRSVADKIELFGYSEHTNETTWVGSKGGLRLRKDSPIGRVEMTGKSHDRSRSTWAGVETRDFKDVSVKDLDDQVRQRLTWQGTKVDLPAGRYDTILPSGSVADLFVYMMWVSTARDAHEGQSVFSKKGGGTRIGEKLSNLSLQFFSDPDFKQLPASNFVATDVSSPFSSVFDNGQPIKRVDWLKDGVLQSLIQTRASAKLTNLDFTPLGENLVMSVDGASGSLEDLVKKVDNGLLLTTFWYIRMVDPNSLLLTGLTRDGVYHVKGGEVVGATNNFRWNDSPVSALSRIAHAGATEWTQPREWAGDMSNMAIPPLVIKDFNMSTVSPGS</sequence>
<organism evidence="2">
    <name type="scientific">freshwater metagenome</name>
    <dbReference type="NCBI Taxonomy" id="449393"/>
    <lineage>
        <taxon>unclassified sequences</taxon>
        <taxon>metagenomes</taxon>
        <taxon>ecological metagenomes</taxon>
    </lineage>
</organism>
<reference evidence="2" key="1">
    <citation type="submission" date="2014-05" db="EMBL/GenBank/DDBJ databases">
        <title>Key roles for freshwater Actinobacteria revealed by deep metagenomic sequencing.</title>
        <authorList>
            <person name="Ghai R."/>
            <person name="Mizuno C.M."/>
            <person name="Picazo A."/>
            <person name="Camacho A."/>
            <person name="Rodriguez-Valera F."/>
        </authorList>
    </citation>
    <scope>NUCLEOTIDE SEQUENCE</scope>
</reference>
<comment type="caution">
    <text evidence="2">The sequence shown here is derived from an EMBL/GenBank/DDBJ whole genome shotgun (WGS) entry which is preliminary data.</text>
</comment>